<dbReference type="PANTHER" id="PTHR11559">
    <property type="entry name" value="CARBOXYLESTERASE"/>
    <property type="match status" value="1"/>
</dbReference>
<dbReference type="Proteomes" id="UP000271227">
    <property type="component" value="Unassembled WGS sequence"/>
</dbReference>
<evidence type="ECO:0000313" key="6">
    <source>
        <dbReference type="Proteomes" id="UP000271227"/>
    </source>
</evidence>
<keyword evidence="3" id="KW-0472">Membrane</keyword>
<name>A0A3M0BVM7_9PROT</name>
<dbReference type="SUPFAM" id="SSF53474">
    <property type="entry name" value="alpha/beta-Hydrolases"/>
    <property type="match status" value="1"/>
</dbReference>
<dbReference type="Gene3D" id="3.40.50.1820">
    <property type="entry name" value="alpha/beta hydrolase"/>
    <property type="match status" value="1"/>
</dbReference>
<dbReference type="InterPro" id="IPR019819">
    <property type="entry name" value="Carboxylesterase_B_CS"/>
</dbReference>
<comment type="caution">
    <text evidence="5">The sequence shown here is derived from an EMBL/GenBank/DDBJ whole genome shotgun (WGS) entry which is preliminary data.</text>
</comment>
<accession>A0A3M0BVM7</accession>
<keyword evidence="6" id="KW-1185">Reference proteome</keyword>
<organism evidence="5 6">
    <name type="scientific">Eilatimonas milleporae</name>
    <dbReference type="NCBI Taxonomy" id="911205"/>
    <lineage>
        <taxon>Bacteria</taxon>
        <taxon>Pseudomonadati</taxon>
        <taxon>Pseudomonadota</taxon>
        <taxon>Alphaproteobacteria</taxon>
        <taxon>Kordiimonadales</taxon>
        <taxon>Kordiimonadaceae</taxon>
        <taxon>Eilatimonas</taxon>
    </lineage>
</organism>
<reference evidence="5 6" key="1">
    <citation type="submission" date="2018-10" db="EMBL/GenBank/DDBJ databases">
        <title>Genomic Encyclopedia of Archaeal and Bacterial Type Strains, Phase II (KMG-II): from individual species to whole genera.</title>
        <authorList>
            <person name="Goeker M."/>
        </authorList>
    </citation>
    <scope>NUCLEOTIDE SEQUENCE [LARGE SCALE GENOMIC DNA]</scope>
    <source>
        <strain evidence="5 6">DSM 25217</strain>
    </source>
</reference>
<evidence type="ECO:0000313" key="5">
    <source>
        <dbReference type="EMBL" id="RMB00605.1"/>
    </source>
</evidence>
<dbReference type="AlphaFoldDB" id="A0A3M0BVM7"/>
<dbReference type="PROSITE" id="PS00122">
    <property type="entry name" value="CARBOXYLESTERASE_B_1"/>
    <property type="match status" value="1"/>
</dbReference>
<comment type="similarity">
    <text evidence="1">Belongs to the type-B carboxylesterase/lipase family.</text>
</comment>
<keyword evidence="2" id="KW-0378">Hydrolase</keyword>
<keyword evidence="3" id="KW-0812">Transmembrane</keyword>
<evidence type="ECO:0000256" key="1">
    <source>
        <dbReference type="ARBA" id="ARBA00005964"/>
    </source>
</evidence>
<dbReference type="GO" id="GO:0016787">
    <property type="term" value="F:hydrolase activity"/>
    <property type="evidence" value="ECO:0007669"/>
    <property type="project" value="UniProtKB-KW"/>
</dbReference>
<proteinExistence type="inferred from homology"/>
<gene>
    <name evidence="5" type="ORF">BXY39_3793</name>
</gene>
<dbReference type="EMBL" id="REFR01000017">
    <property type="protein sequence ID" value="RMB00605.1"/>
    <property type="molecule type" value="Genomic_DNA"/>
</dbReference>
<dbReference type="PROSITE" id="PS00941">
    <property type="entry name" value="CARBOXYLESTERASE_B_2"/>
    <property type="match status" value="1"/>
</dbReference>
<feature type="transmembrane region" description="Helical" evidence="3">
    <location>
        <begin position="63"/>
        <end position="83"/>
    </location>
</feature>
<dbReference type="InterPro" id="IPR029058">
    <property type="entry name" value="AB_hydrolase_fold"/>
</dbReference>
<protein>
    <submittedName>
        <fullName evidence="5">Para-nitrobenzyl esterase</fullName>
    </submittedName>
</protein>
<dbReference type="InterPro" id="IPR002018">
    <property type="entry name" value="CarbesteraseB"/>
</dbReference>
<sequence>MIYNLNNCIFRHGGGKLPRRRHTGTAGVFRFGEISGGIEEGSRNACGFFKGDKHMHGDKTRTWIFGCLTAAGLMLAVPAAGTAQQAPLKPACMAGTEIMLDNGAVICGRDAATTYYTPPSGTPKTTSTVRHLGIRYARSQRWRYATPYSYDPKQHTADNPYQATDFGPSCPQAGTALEMSEDCLFVNVFTPGDPSGDSLPVMVFIHGGAFIAGSSSVKASEDSYLYDGGPLAATGEVIVVTLNYRLGALGFLAVNLDRKTRYNGNQGLHDQLLALNWVRRNIRAFGGDPDRITIFGESAGAMSVGLHMFTVPQAQGKFRAGIMESNPMNYVYRNLRNARSSGDSFAERLCKGTTGRKRCTSAQKAKALADASYEDIVTYQVPGGVLGDASETGPTLPTNLLTVTPGGAVPKAGATALPNANALPIGNNLVKMFLPWTPTVTGTASDPIAVTHQPYEAYQHGSFTKVPFIFGVNRDEGAIFASMAQAGAGSKLNKTNYGWLLRGLSPVHKDAIEACKNNDNPPPSTHQPYAPKDQNFPTYYKDTADVAGTLANVITDFAFYCGNTNAAANAADNDYAYLFTKVPPVNLYPRDMNGNPNPTCAPENGLVCHGAELLYVFQSPLLNEDGGTADDRAVSARMATAWRAFAVAPTSPPWAAWKPGDAKTLEVFGPPSGWSQTLPAHANCPTLWNSVAAASGKGRLRASCVNDR</sequence>
<evidence type="ECO:0000259" key="4">
    <source>
        <dbReference type="Pfam" id="PF00135"/>
    </source>
</evidence>
<dbReference type="Pfam" id="PF00135">
    <property type="entry name" value="COesterase"/>
    <property type="match status" value="1"/>
</dbReference>
<keyword evidence="3" id="KW-1133">Transmembrane helix</keyword>
<dbReference type="InParanoid" id="A0A3M0BVM7"/>
<dbReference type="InterPro" id="IPR019826">
    <property type="entry name" value="Carboxylesterase_B_AS"/>
</dbReference>
<feature type="domain" description="Carboxylesterase type B" evidence="4">
    <location>
        <begin position="127"/>
        <end position="647"/>
    </location>
</feature>
<evidence type="ECO:0000256" key="2">
    <source>
        <dbReference type="ARBA" id="ARBA00022801"/>
    </source>
</evidence>
<dbReference type="InterPro" id="IPR050309">
    <property type="entry name" value="Type-B_Carboxylest/Lipase"/>
</dbReference>
<evidence type="ECO:0000256" key="3">
    <source>
        <dbReference type="SAM" id="Phobius"/>
    </source>
</evidence>